<reference evidence="2 3" key="1">
    <citation type="submission" date="2024-03" db="EMBL/GenBank/DDBJ databases">
        <authorList>
            <consortium name="ELIXIR-Norway"/>
            <consortium name="Elixir Norway"/>
        </authorList>
    </citation>
    <scope>NUCLEOTIDE SEQUENCE [LARGE SCALE GENOMIC DNA]</scope>
</reference>
<protein>
    <submittedName>
        <fullName evidence="2">Uncharacterized protein</fullName>
    </submittedName>
</protein>
<keyword evidence="1" id="KW-0175">Coiled coil</keyword>
<sequence length="172" mass="19975">MEVRCMKWADEIAGWEAMVSQHEDWLEEPAAKWTSLLDAKDYNLLKLKSSYQELNYGATGNALMSCSNSYKLKKVRIQLEMKAGDTPNLIEALQSTISVKEKQMGSARKELEAELVLEAVDVEQLKRQLSAREHEMEVLMQKFHNEVLKIDREVEIERNKREEVMEMHFVGK</sequence>
<proteinExistence type="predicted"/>
<dbReference type="Proteomes" id="UP001497522">
    <property type="component" value="Chromosome 1"/>
</dbReference>
<gene>
    <name evidence="2" type="ORF">CSSPJE1EN2_LOCUS504</name>
</gene>
<feature type="coiled-coil region" evidence="1">
    <location>
        <begin position="90"/>
        <end position="142"/>
    </location>
</feature>
<evidence type="ECO:0000256" key="1">
    <source>
        <dbReference type="SAM" id="Coils"/>
    </source>
</evidence>
<dbReference type="EMBL" id="OZ023702">
    <property type="protein sequence ID" value="CAK9857509.1"/>
    <property type="molecule type" value="Genomic_DNA"/>
</dbReference>
<name>A0ABP1A4N7_9BRYO</name>
<organism evidence="2 3">
    <name type="scientific">Sphagnum jensenii</name>
    <dbReference type="NCBI Taxonomy" id="128206"/>
    <lineage>
        <taxon>Eukaryota</taxon>
        <taxon>Viridiplantae</taxon>
        <taxon>Streptophyta</taxon>
        <taxon>Embryophyta</taxon>
        <taxon>Bryophyta</taxon>
        <taxon>Sphagnophytina</taxon>
        <taxon>Sphagnopsida</taxon>
        <taxon>Sphagnales</taxon>
        <taxon>Sphagnaceae</taxon>
        <taxon>Sphagnum</taxon>
    </lineage>
</organism>
<accession>A0ABP1A4N7</accession>
<evidence type="ECO:0000313" key="2">
    <source>
        <dbReference type="EMBL" id="CAK9857509.1"/>
    </source>
</evidence>
<keyword evidence="3" id="KW-1185">Reference proteome</keyword>
<evidence type="ECO:0000313" key="3">
    <source>
        <dbReference type="Proteomes" id="UP001497522"/>
    </source>
</evidence>